<gene>
    <name evidence="2" type="ORF">UV61_C0020G0010</name>
</gene>
<evidence type="ECO:0000259" key="1">
    <source>
        <dbReference type="Pfam" id="PF13910"/>
    </source>
</evidence>
<sequence>MDELENKLEPIEEYKIGQKIGEILNVKEHKVTDTQELAEYCAFQFLANYPNKDTGWGTYYGPMFVLPNKENQMVEFPSIRAVNDEMLVYWRKRAEESKHPTLSARYADLVVDFAPKIKNTTIDFTMAQKVIDASIEICAKNLDDALGCKDKLQRALALAKQINDTDRLEKLITTIIETESKFEEDDKPGLWGYAFKWLVLENNRVGSLTEQQQNTLLAGLENRLNRLSNPEEPNTWNVECAVVLLAEHYAKSKDEKKLNEALSKLEKAFRDSKQANSDGLLILNYLEKLLDIYSRYAQFEFAKQAAARVRAEISNIGERGKFAMHEVSAEINISNEEIKQFLDSIFGSERGAEPINKVIPKLVVSFILKKDHVDKQLKDISSKYVFKYLVTNTVISEFNYPAAQVGPINEDYDRHLLQHFSQNLHFQSPFLKWSFDELTKYYTPEALYDELTHSPVFRVEDKDYILKTFGLFWKDDFLPFNHLAIPLIEDAIRRLCKMSGISTIKPNDDGGYDERSLYELVKSGVIKRVFSTKGEDVEYYFHVLLTCRIGWNLRNNFAHGINKNSLAEENVANRLMHIILCLSQIRKNDKQEESND</sequence>
<dbReference type="AlphaFoldDB" id="A0A0G1CI57"/>
<dbReference type="STRING" id="1618446.UV61_C0020G0010"/>
<dbReference type="EMBL" id="LCFD01000020">
    <property type="protein sequence ID" value="KKS85177.1"/>
    <property type="molecule type" value="Genomic_DNA"/>
</dbReference>
<comment type="caution">
    <text evidence="2">The sequence shown here is derived from an EMBL/GenBank/DDBJ whole genome shotgun (WGS) entry which is preliminary data.</text>
</comment>
<organism evidence="2 3">
    <name type="scientific">Candidatus Gottesmanbacteria bacterium GW2011_GWB1_43_11</name>
    <dbReference type="NCBI Taxonomy" id="1618446"/>
    <lineage>
        <taxon>Bacteria</taxon>
        <taxon>Candidatus Gottesmaniibacteriota</taxon>
    </lineage>
</organism>
<evidence type="ECO:0000313" key="2">
    <source>
        <dbReference type="EMBL" id="KKS85177.1"/>
    </source>
</evidence>
<name>A0A0G1CI57_9BACT</name>
<feature type="domain" description="DUF4209" evidence="1">
    <location>
        <begin position="488"/>
        <end position="580"/>
    </location>
</feature>
<reference evidence="2 3" key="1">
    <citation type="journal article" date="2015" name="Nature">
        <title>rRNA introns, odd ribosomes, and small enigmatic genomes across a large radiation of phyla.</title>
        <authorList>
            <person name="Brown C.T."/>
            <person name="Hug L.A."/>
            <person name="Thomas B.C."/>
            <person name="Sharon I."/>
            <person name="Castelle C.J."/>
            <person name="Singh A."/>
            <person name="Wilkins M.J."/>
            <person name="Williams K.H."/>
            <person name="Banfield J.F."/>
        </authorList>
    </citation>
    <scope>NUCLEOTIDE SEQUENCE [LARGE SCALE GENOMIC DNA]</scope>
</reference>
<proteinExistence type="predicted"/>
<evidence type="ECO:0000313" key="3">
    <source>
        <dbReference type="Proteomes" id="UP000034050"/>
    </source>
</evidence>
<dbReference type="InterPro" id="IPR025209">
    <property type="entry name" value="DUF4209"/>
</dbReference>
<dbReference type="Pfam" id="PF13910">
    <property type="entry name" value="DUF4209"/>
    <property type="match status" value="1"/>
</dbReference>
<protein>
    <recommendedName>
        <fullName evidence="1">DUF4209 domain-containing protein</fullName>
    </recommendedName>
</protein>
<dbReference type="Proteomes" id="UP000034050">
    <property type="component" value="Unassembled WGS sequence"/>
</dbReference>
<accession>A0A0G1CI57</accession>